<name>A0A0S4QTZ5_9ACTN</name>
<evidence type="ECO:0000313" key="2">
    <source>
        <dbReference type="EMBL" id="CUU59057.1"/>
    </source>
</evidence>
<protein>
    <recommendedName>
        <fullName evidence="1">Fido domain-containing protein</fullName>
    </recommendedName>
</protein>
<dbReference type="Gene3D" id="1.10.3290.10">
    <property type="entry name" value="Fido-like domain"/>
    <property type="match status" value="1"/>
</dbReference>
<feature type="domain" description="Fido" evidence="1">
    <location>
        <begin position="101"/>
        <end position="247"/>
    </location>
</feature>
<dbReference type="Proteomes" id="UP000198802">
    <property type="component" value="Unassembled WGS sequence"/>
</dbReference>
<proteinExistence type="predicted"/>
<gene>
    <name evidence="2" type="ORF">Ga0074812_12482</name>
</gene>
<dbReference type="InterPro" id="IPR003812">
    <property type="entry name" value="Fido"/>
</dbReference>
<dbReference type="SUPFAM" id="SSF140931">
    <property type="entry name" value="Fic-like"/>
    <property type="match status" value="1"/>
</dbReference>
<dbReference type="RefSeq" id="WP_091282995.1">
    <property type="nucleotide sequence ID" value="NZ_FAOZ01000024.1"/>
</dbReference>
<dbReference type="AlphaFoldDB" id="A0A0S4QTZ5"/>
<dbReference type="PROSITE" id="PS51459">
    <property type="entry name" value="FIDO"/>
    <property type="match status" value="1"/>
</dbReference>
<evidence type="ECO:0000313" key="3">
    <source>
        <dbReference type="Proteomes" id="UP000198802"/>
    </source>
</evidence>
<accession>A0A0S4QTZ5</accession>
<dbReference type="InterPro" id="IPR036597">
    <property type="entry name" value="Fido-like_dom_sf"/>
</dbReference>
<keyword evidence="3" id="KW-1185">Reference proteome</keyword>
<sequence length="262" mass="29625">MATSEATRGALGFVWDRSAVRKDIPRFSVERALWRFHRSLPEYVWDAAVLEGNPFTYPEVQTLLDGITVGGRKISDERQILNLAEAANELARLVRAHEFQLSKEISDRLQLLLARDEALESGHFRGEGRETLTPGVSLGQHGRYLPPATERGGENLRRIFTQGTEFLSAEIDDEFERAIAYFLLGSLQQFYYDGNKRTARYMMNGHLMSHGLDAISVPAARRHEFNAEMVEFFRHREGTGMFGFLTSCRLAADDGVVPRDGD</sequence>
<dbReference type="EMBL" id="FAOZ01000024">
    <property type="protein sequence ID" value="CUU59057.1"/>
    <property type="molecule type" value="Genomic_DNA"/>
</dbReference>
<evidence type="ECO:0000259" key="1">
    <source>
        <dbReference type="PROSITE" id="PS51459"/>
    </source>
</evidence>
<reference evidence="3" key="1">
    <citation type="submission" date="2015-11" db="EMBL/GenBank/DDBJ databases">
        <authorList>
            <person name="Varghese N."/>
        </authorList>
    </citation>
    <scope>NUCLEOTIDE SEQUENCE [LARGE SCALE GENOMIC DNA]</scope>
    <source>
        <strain evidence="3">DSM 45899</strain>
    </source>
</reference>
<organism evidence="2 3">
    <name type="scientific">Parafrankia irregularis</name>
    <dbReference type="NCBI Taxonomy" id="795642"/>
    <lineage>
        <taxon>Bacteria</taxon>
        <taxon>Bacillati</taxon>
        <taxon>Actinomycetota</taxon>
        <taxon>Actinomycetes</taxon>
        <taxon>Frankiales</taxon>
        <taxon>Frankiaceae</taxon>
        <taxon>Parafrankia</taxon>
    </lineage>
</organism>